<dbReference type="PANTHER" id="PTHR40026">
    <property type="entry name" value="PROTEIN VEG"/>
    <property type="match status" value="1"/>
</dbReference>
<dbReference type="PANTHER" id="PTHR40026:SF1">
    <property type="entry name" value="PROTEIN VEG"/>
    <property type="match status" value="1"/>
</dbReference>
<sequence length="92" mass="10402">MICKMWIGVSNMVMRQADINRVRIAVNNHLGNKVIIKANKGRHKVDIAEGIIMETYPCIFIVQIGNKSDDTMRILSFSYTDVLTKAVTMTLC</sequence>
<dbReference type="Gene3D" id="2.30.30.100">
    <property type="match status" value="1"/>
</dbReference>
<accession>A0A1D3TQ19</accession>
<dbReference type="Pfam" id="PF06257">
    <property type="entry name" value="VEG"/>
    <property type="match status" value="1"/>
</dbReference>
<proteinExistence type="predicted"/>
<name>A0A1D3TQ19_9FIRM</name>
<gene>
    <name evidence="1" type="ORF">SAMN05421730_100258</name>
</gene>
<keyword evidence="2" id="KW-1185">Reference proteome</keyword>
<dbReference type="EMBL" id="FMKA01000002">
    <property type="protein sequence ID" value="SCP95606.1"/>
    <property type="molecule type" value="Genomic_DNA"/>
</dbReference>
<reference evidence="1 2" key="1">
    <citation type="submission" date="2016-09" db="EMBL/GenBank/DDBJ databases">
        <authorList>
            <person name="Capua I."/>
            <person name="De Benedictis P."/>
            <person name="Joannis T."/>
            <person name="Lombin L.H."/>
            <person name="Cattoli G."/>
        </authorList>
    </citation>
    <scope>NUCLEOTIDE SEQUENCE [LARGE SCALE GENOMIC DNA]</scope>
    <source>
        <strain evidence="1 2">GluBS11</strain>
    </source>
</reference>
<evidence type="ECO:0000313" key="2">
    <source>
        <dbReference type="Proteomes" id="UP000199315"/>
    </source>
</evidence>
<protein>
    <submittedName>
        <fullName evidence="1">Uncharacterized protein Veg</fullName>
    </submittedName>
</protein>
<dbReference type="AlphaFoldDB" id="A0A1D3TQ19"/>
<dbReference type="Proteomes" id="UP000199315">
    <property type="component" value="Unassembled WGS sequence"/>
</dbReference>
<organism evidence="1 2">
    <name type="scientific">Anaerobium acetethylicum</name>
    <dbReference type="NCBI Taxonomy" id="1619234"/>
    <lineage>
        <taxon>Bacteria</taxon>
        <taxon>Bacillati</taxon>
        <taxon>Bacillota</taxon>
        <taxon>Clostridia</taxon>
        <taxon>Lachnospirales</taxon>
        <taxon>Lachnospiraceae</taxon>
        <taxon>Anaerobium</taxon>
    </lineage>
</organism>
<dbReference type="STRING" id="1619234.SAMN05421730_100258"/>
<dbReference type="GO" id="GO:0006355">
    <property type="term" value="P:regulation of DNA-templated transcription"/>
    <property type="evidence" value="ECO:0007669"/>
    <property type="project" value="InterPro"/>
</dbReference>
<evidence type="ECO:0000313" key="1">
    <source>
        <dbReference type="EMBL" id="SCP95606.1"/>
    </source>
</evidence>
<dbReference type="InterPro" id="IPR009366">
    <property type="entry name" value="Protein_Veg"/>
</dbReference>